<gene>
    <name evidence="2" type="ORF">ENH88_13355</name>
</gene>
<dbReference type="GO" id="GO:0016887">
    <property type="term" value="F:ATP hydrolysis activity"/>
    <property type="evidence" value="ECO:0007669"/>
    <property type="project" value="InterPro"/>
</dbReference>
<organism evidence="2">
    <name type="scientific">Pseudoalteromonas prydzensis</name>
    <dbReference type="NCBI Taxonomy" id="182141"/>
    <lineage>
        <taxon>Bacteria</taxon>
        <taxon>Pseudomonadati</taxon>
        <taxon>Pseudomonadota</taxon>
        <taxon>Gammaproteobacteria</taxon>
        <taxon>Alteromonadales</taxon>
        <taxon>Pseudoalteromonadaceae</taxon>
        <taxon>Pseudoalteromonas</taxon>
    </lineage>
</organism>
<dbReference type="EMBL" id="DRGM01000137">
    <property type="protein sequence ID" value="HEA17406.1"/>
    <property type="molecule type" value="Genomic_DNA"/>
</dbReference>
<reference evidence="2" key="1">
    <citation type="journal article" date="2020" name="mSystems">
        <title>Genome- and Community-Level Interaction Insights into Carbon Utilization and Element Cycling Functions of Hydrothermarchaeota in Hydrothermal Sediment.</title>
        <authorList>
            <person name="Zhou Z."/>
            <person name="Liu Y."/>
            <person name="Xu W."/>
            <person name="Pan J."/>
            <person name="Luo Z.H."/>
            <person name="Li M."/>
        </authorList>
    </citation>
    <scope>NUCLEOTIDE SEQUENCE [LARGE SCALE GENOMIC DNA]</scope>
    <source>
        <strain evidence="2">HyVt-346</strain>
    </source>
</reference>
<dbReference type="InterPro" id="IPR003959">
    <property type="entry name" value="ATPase_AAA_core"/>
</dbReference>
<proteinExistence type="predicted"/>
<dbReference type="InterPro" id="IPR051396">
    <property type="entry name" value="Bact_Antivir_Def_Nuclease"/>
</dbReference>
<dbReference type="PANTHER" id="PTHR43581">
    <property type="entry name" value="ATP/GTP PHOSPHATASE"/>
    <property type="match status" value="1"/>
</dbReference>
<name>A0A7V1GF04_9GAMM</name>
<dbReference type="Gene3D" id="3.40.50.300">
    <property type="entry name" value="P-loop containing nucleotide triphosphate hydrolases"/>
    <property type="match status" value="1"/>
</dbReference>
<keyword evidence="2" id="KW-0547">Nucleotide-binding</keyword>
<dbReference type="InterPro" id="IPR027417">
    <property type="entry name" value="P-loop_NTPase"/>
</dbReference>
<dbReference type="SUPFAM" id="SSF52540">
    <property type="entry name" value="P-loop containing nucleoside triphosphate hydrolases"/>
    <property type="match status" value="1"/>
</dbReference>
<evidence type="ECO:0000259" key="1">
    <source>
        <dbReference type="Pfam" id="PF13304"/>
    </source>
</evidence>
<dbReference type="Proteomes" id="UP000886188">
    <property type="component" value="Unassembled WGS sequence"/>
</dbReference>
<comment type="caution">
    <text evidence="2">The sequence shown here is derived from an EMBL/GenBank/DDBJ whole genome shotgun (WGS) entry which is preliminary data.</text>
</comment>
<keyword evidence="2" id="KW-0067">ATP-binding</keyword>
<evidence type="ECO:0000313" key="2">
    <source>
        <dbReference type="EMBL" id="HEA17406.1"/>
    </source>
</evidence>
<dbReference type="AlphaFoldDB" id="A0A7V1GF04"/>
<dbReference type="GO" id="GO:0005524">
    <property type="term" value="F:ATP binding"/>
    <property type="evidence" value="ECO:0007669"/>
    <property type="project" value="UniProtKB-KW"/>
</dbReference>
<dbReference type="PANTHER" id="PTHR43581:SF4">
    <property type="entry name" value="ATP_GTP PHOSPHATASE"/>
    <property type="match status" value="1"/>
</dbReference>
<feature type="domain" description="ATPase AAA-type core" evidence="1">
    <location>
        <begin position="211"/>
        <end position="338"/>
    </location>
</feature>
<accession>A0A7V1GF04</accession>
<dbReference type="Pfam" id="PF13304">
    <property type="entry name" value="AAA_21"/>
    <property type="match status" value="1"/>
</dbReference>
<sequence length="610" mass="71109">MKFKVDLDMEVRANLISNIGKIAEESWLLEGVRQMTFFIGPNNSGKSRELRSLFKDNYSNWFFDLEILSISELSKQILQYLGSSNSTDFDRFGFMNKGRLSNFLKENIRKPNDISGFIADCYKGSLYMPSRTSGSEENAFYIAMLGLIRNISNEEQIDDLISLYKPLNWSKIYIPTLRGLRHVAELDIFEQRTKLDYFSNINQNECEVFTGHNLYKDLTEHLLGSFEKRQKVREYESYLSENFFFGRDISLVPMLDKHVVYVKEGEDEDRPIYDLGDGIQSIILLTYKVFMAEKPTMFFIEEPEHFLHAGLQRTLIETFAKHKEHMFFMTTHSNHFLDLVQERDDISIQQVSRVNGESRVRASLDYGELLNELGVRASSVLLANCSIWVEGVTDKLYLRAYLNKYIEELEDEDKKSKLKSYHENLHFVFTEYQGSNITHWDFSDDVENDGSETPAKRLNRNILLIADADIEGKGERVESLREALGEAFYLLEYKEIENFIPFDILVDTAKARWETFKQRADCNINKFSNIKESSFRKRNVGIGKVLERNVVKAEGLERNFYSDKSGTIKDKVKFCHTAISLMNESDDWKLTPELTLLCKRVWDFIESHNQ</sequence>
<protein>
    <submittedName>
        <fullName evidence="2">ATP-binding protein</fullName>
    </submittedName>
</protein>